<evidence type="ECO:0000256" key="9">
    <source>
        <dbReference type="ARBA" id="ARBA00022824"/>
    </source>
</evidence>
<evidence type="ECO:0000256" key="11">
    <source>
        <dbReference type="ARBA" id="ARBA00023136"/>
    </source>
</evidence>
<dbReference type="Pfam" id="PF04188">
    <property type="entry name" value="Mannosyl_trans2"/>
    <property type="match status" value="1"/>
</dbReference>
<evidence type="ECO:0000256" key="10">
    <source>
        <dbReference type="ARBA" id="ARBA00022989"/>
    </source>
</evidence>
<feature type="transmembrane region" description="Helical" evidence="12">
    <location>
        <begin position="119"/>
        <end position="137"/>
    </location>
</feature>
<reference evidence="14" key="1">
    <citation type="submission" date="2016-02" db="EMBL/GenBank/DDBJ databases">
        <title>Draft genome sequence of Microdochium bolleyi, a fungal endophyte of beachgrass.</title>
        <authorList>
            <consortium name="DOE Joint Genome Institute"/>
            <person name="David A.S."/>
            <person name="May G."/>
            <person name="Haridas S."/>
            <person name="Lim J."/>
            <person name="Wang M."/>
            <person name="Labutti K."/>
            <person name="Lipzen A."/>
            <person name="Barry K."/>
            <person name="Grigoriev I.V."/>
        </authorList>
    </citation>
    <scope>NUCLEOTIDE SEQUENCE [LARGE SCALE GENOMIC DNA]</scope>
    <source>
        <strain evidence="14">J235TASD1</strain>
    </source>
</reference>
<comment type="subcellular location">
    <subcellularLocation>
        <location evidence="1 12">Endoplasmic reticulum membrane</location>
        <topology evidence="1 12">Multi-pass membrane protein</topology>
    </subcellularLocation>
</comment>
<feature type="transmembrane region" description="Helical" evidence="12">
    <location>
        <begin position="310"/>
        <end position="330"/>
    </location>
</feature>
<name>A0A136IU27_9PEZI</name>
<evidence type="ECO:0000256" key="7">
    <source>
        <dbReference type="ARBA" id="ARBA00022679"/>
    </source>
</evidence>
<dbReference type="Proteomes" id="UP000070501">
    <property type="component" value="Unassembled WGS sequence"/>
</dbReference>
<keyword evidence="11 12" id="KW-0472">Membrane</keyword>
<dbReference type="UniPathway" id="UPA00196"/>
<keyword evidence="14" id="KW-1185">Reference proteome</keyword>
<organism evidence="13 14">
    <name type="scientific">Microdochium bolleyi</name>
    <dbReference type="NCBI Taxonomy" id="196109"/>
    <lineage>
        <taxon>Eukaryota</taxon>
        <taxon>Fungi</taxon>
        <taxon>Dikarya</taxon>
        <taxon>Ascomycota</taxon>
        <taxon>Pezizomycotina</taxon>
        <taxon>Sordariomycetes</taxon>
        <taxon>Xylariomycetidae</taxon>
        <taxon>Xylariales</taxon>
        <taxon>Microdochiaceae</taxon>
        <taxon>Microdochium</taxon>
    </lineage>
</organism>
<feature type="transmembrane region" description="Helical" evidence="12">
    <location>
        <begin position="412"/>
        <end position="431"/>
    </location>
</feature>
<comment type="similarity">
    <text evidence="3 12">Belongs to the PIGV family.</text>
</comment>
<dbReference type="FunCoup" id="A0A136IU27">
    <property type="interactions" value="286"/>
</dbReference>
<evidence type="ECO:0000256" key="5">
    <source>
        <dbReference type="ARBA" id="ARBA00022502"/>
    </source>
</evidence>
<evidence type="ECO:0000256" key="6">
    <source>
        <dbReference type="ARBA" id="ARBA00022676"/>
    </source>
</evidence>
<keyword evidence="5 12" id="KW-0337">GPI-anchor biosynthesis</keyword>
<feature type="transmembrane region" description="Helical" evidence="12">
    <location>
        <begin position="250"/>
        <end position="274"/>
    </location>
</feature>
<dbReference type="PANTHER" id="PTHR12468">
    <property type="entry name" value="GPI MANNOSYLTRANSFERASE 2"/>
    <property type="match status" value="1"/>
</dbReference>
<feature type="transmembrane region" description="Helical" evidence="12">
    <location>
        <begin position="149"/>
        <end position="168"/>
    </location>
</feature>
<dbReference type="InParanoid" id="A0A136IU27"/>
<evidence type="ECO:0000256" key="2">
    <source>
        <dbReference type="ARBA" id="ARBA00004687"/>
    </source>
</evidence>
<evidence type="ECO:0000256" key="3">
    <source>
        <dbReference type="ARBA" id="ARBA00008698"/>
    </source>
</evidence>
<keyword evidence="6 12" id="KW-0328">Glycosyltransferase</keyword>
<dbReference type="GO" id="GO:0006506">
    <property type="term" value="P:GPI anchor biosynthetic process"/>
    <property type="evidence" value="ECO:0007669"/>
    <property type="project" value="UniProtKB-UniPathway"/>
</dbReference>
<keyword evidence="10 12" id="KW-1133">Transmembrane helix</keyword>
<dbReference type="EMBL" id="KQ964258">
    <property type="protein sequence ID" value="KXJ88452.1"/>
    <property type="molecule type" value="Genomic_DNA"/>
</dbReference>
<evidence type="ECO:0000313" key="14">
    <source>
        <dbReference type="Proteomes" id="UP000070501"/>
    </source>
</evidence>
<dbReference type="STRING" id="196109.A0A136IU27"/>
<dbReference type="InterPro" id="IPR007315">
    <property type="entry name" value="PIG-V/Gpi18"/>
</dbReference>
<comment type="caution">
    <text evidence="12">Lacks conserved residue(s) required for the propagation of feature annotation.</text>
</comment>
<keyword evidence="8 12" id="KW-0812">Transmembrane</keyword>
<dbReference type="EC" id="2.4.1.-" evidence="12"/>
<dbReference type="GO" id="GO:0000009">
    <property type="term" value="F:alpha-1,6-mannosyltransferase activity"/>
    <property type="evidence" value="ECO:0007669"/>
    <property type="project" value="InterPro"/>
</dbReference>
<protein>
    <recommendedName>
        <fullName evidence="4 12">GPI mannosyltransferase 2</fullName>
        <ecNumber evidence="12">2.4.1.-</ecNumber>
    </recommendedName>
</protein>
<accession>A0A136IU27</accession>
<dbReference type="AlphaFoldDB" id="A0A136IU27"/>
<evidence type="ECO:0000256" key="8">
    <source>
        <dbReference type="ARBA" id="ARBA00022692"/>
    </source>
</evidence>
<sequence length="434" mass="47689">MASSLIEPSRPQASLLRAFTAWKALLLAIAIWSGIAQPYDTSTTLVTAQRPNASSERPWDIASKLTRWDAIYFVQSARRGYVFEQERAFGPGPPWLVAQLLRGLDLLGIHADGDSFEPLAGIVISHLSHLLVVLVLYQLGLTMTKNKSLSFTAALLHIVSPAGLFLSAPYAESTFSLLSFLGYFFLAKGLLDSQERRLAHDASLISSGLWFGFSCAFRSNGLFNGIPFAVALMVEMTGSRPTLTSIRRRLALVVGGLAIAVGFVAPQLSAYLTFCMRPEGETLRPWCSSTMPSIYTFVQAHYWNVGFLRYWVPGNIPLFLLAAPVLYLMLKSGSDTLRDSSWLTSKTAGSVDKHALWLARSIALTQVLLAGLAITNFHIQIISRISSAYPLWYLWLASKLSDAKTSQFGGRIVMFMVLYATIQGALFATFMPPA</sequence>
<gene>
    <name evidence="13" type="ORF">Micbo1qcDRAFT_235789</name>
</gene>
<dbReference type="GO" id="GO:0031501">
    <property type="term" value="C:mannosyltransferase complex"/>
    <property type="evidence" value="ECO:0007669"/>
    <property type="project" value="TreeGrafter"/>
</dbReference>
<proteinExistence type="inferred from homology"/>
<feature type="transmembrane region" description="Helical" evidence="12">
    <location>
        <begin position="15"/>
        <end position="35"/>
    </location>
</feature>
<evidence type="ECO:0000313" key="13">
    <source>
        <dbReference type="EMBL" id="KXJ88452.1"/>
    </source>
</evidence>
<dbReference type="OrthoDB" id="10252502at2759"/>
<evidence type="ECO:0000256" key="12">
    <source>
        <dbReference type="RuleBase" id="RU363112"/>
    </source>
</evidence>
<comment type="function">
    <text evidence="12">Mannosyltransferase involved in glycosylphosphatidylinositol-anchor biosynthesis.</text>
</comment>
<evidence type="ECO:0000256" key="1">
    <source>
        <dbReference type="ARBA" id="ARBA00004477"/>
    </source>
</evidence>
<keyword evidence="7 12" id="KW-0808">Transferase</keyword>
<dbReference type="GO" id="GO:0005789">
    <property type="term" value="C:endoplasmic reticulum membrane"/>
    <property type="evidence" value="ECO:0007669"/>
    <property type="project" value="UniProtKB-SubCell"/>
</dbReference>
<dbReference type="GO" id="GO:0004376">
    <property type="term" value="F:GPI mannosyltransferase activity"/>
    <property type="evidence" value="ECO:0007669"/>
    <property type="project" value="InterPro"/>
</dbReference>
<dbReference type="PANTHER" id="PTHR12468:SF2">
    <property type="entry name" value="GPI MANNOSYLTRANSFERASE 2"/>
    <property type="match status" value="1"/>
</dbReference>
<keyword evidence="9 12" id="KW-0256">Endoplasmic reticulum</keyword>
<comment type="pathway">
    <text evidence="2 12">Glycolipid biosynthesis; glycosylphosphatidylinositol-anchor biosynthesis.</text>
</comment>
<evidence type="ECO:0000256" key="4">
    <source>
        <dbReference type="ARBA" id="ARBA00013795"/>
    </source>
</evidence>